<comment type="caution">
    <text evidence="1">The sequence shown here is derived from an EMBL/GenBank/DDBJ whole genome shotgun (WGS) entry which is preliminary data.</text>
</comment>
<gene>
    <name evidence="1" type="ORF">AVEN_31918_1</name>
</gene>
<name>A0A4Y2VLD0_ARAVE</name>
<evidence type="ECO:0000313" key="1">
    <source>
        <dbReference type="EMBL" id="GBO26105.1"/>
    </source>
</evidence>
<organism evidence="1 2">
    <name type="scientific">Araneus ventricosus</name>
    <name type="common">Orbweaver spider</name>
    <name type="synonym">Epeira ventricosa</name>
    <dbReference type="NCBI Taxonomy" id="182803"/>
    <lineage>
        <taxon>Eukaryota</taxon>
        <taxon>Metazoa</taxon>
        <taxon>Ecdysozoa</taxon>
        <taxon>Arthropoda</taxon>
        <taxon>Chelicerata</taxon>
        <taxon>Arachnida</taxon>
        <taxon>Araneae</taxon>
        <taxon>Araneomorphae</taxon>
        <taxon>Entelegynae</taxon>
        <taxon>Araneoidea</taxon>
        <taxon>Araneidae</taxon>
        <taxon>Araneus</taxon>
    </lineage>
</organism>
<accession>A0A4Y2VLD0</accession>
<dbReference type="Proteomes" id="UP000499080">
    <property type="component" value="Unassembled WGS sequence"/>
</dbReference>
<dbReference type="AlphaFoldDB" id="A0A4Y2VLD0"/>
<evidence type="ECO:0000313" key="2">
    <source>
        <dbReference type="Proteomes" id="UP000499080"/>
    </source>
</evidence>
<keyword evidence="2" id="KW-1185">Reference proteome</keyword>
<dbReference type="EMBL" id="BGPR01049116">
    <property type="protein sequence ID" value="GBO26105.1"/>
    <property type="molecule type" value="Genomic_DNA"/>
</dbReference>
<sequence length="92" mass="10242">MEPQTESSKHQKLPSPKKQLIDLRAPAQMKLLGGMKFISALPLATHGHFNGAKKEITHNMSMENFPEQTSLFFLSSSAIAPSHTNLTRRNGR</sequence>
<proteinExistence type="predicted"/>
<protein>
    <submittedName>
        <fullName evidence="1">Uncharacterized protein</fullName>
    </submittedName>
</protein>
<reference evidence="1 2" key="1">
    <citation type="journal article" date="2019" name="Sci. Rep.">
        <title>Orb-weaving spider Araneus ventricosus genome elucidates the spidroin gene catalogue.</title>
        <authorList>
            <person name="Kono N."/>
            <person name="Nakamura H."/>
            <person name="Ohtoshi R."/>
            <person name="Moran D.A.P."/>
            <person name="Shinohara A."/>
            <person name="Yoshida Y."/>
            <person name="Fujiwara M."/>
            <person name="Mori M."/>
            <person name="Tomita M."/>
            <person name="Arakawa K."/>
        </authorList>
    </citation>
    <scope>NUCLEOTIDE SEQUENCE [LARGE SCALE GENOMIC DNA]</scope>
</reference>